<dbReference type="EMBL" id="JAACXV010000050">
    <property type="protein sequence ID" value="KAF7285602.1"/>
    <property type="molecule type" value="Genomic_DNA"/>
</dbReference>
<evidence type="ECO:0000313" key="1">
    <source>
        <dbReference type="EMBL" id="KAF7285602.1"/>
    </source>
</evidence>
<keyword evidence="2" id="KW-1185">Reference proteome</keyword>
<gene>
    <name evidence="1" type="ORF">GWI33_010394</name>
</gene>
<comment type="caution">
    <text evidence="1">The sequence shown here is derived from an EMBL/GenBank/DDBJ whole genome shotgun (WGS) entry which is preliminary data.</text>
</comment>
<name>A0A834IR15_RHYFE</name>
<proteinExistence type="predicted"/>
<organism evidence="1 2">
    <name type="scientific">Rhynchophorus ferrugineus</name>
    <name type="common">Red palm weevil</name>
    <name type="synonym">Curculio ferrugineus</name>
    <dbReference type="NCBI Taxonomy" id="354439"/>
    <lineage>
        <taxon>Eukaryota</taxon>
        <taxon>Metazoa</taxon>
        <taxon>Ecdysozoa</taxon>
        <taxon>Arthropoda</taxon>
        <taxon>Hexapoda</taxon>
        <taxon>Insecta</taxon>
        <taxon>Pterygota</taxon>
        <taxon>Neoptera</taxon>
        <taxon>Endopterygota</taxon>
        <taxon>Coleoptera</taxon>
        <taxon>Polyphaga</taxon>
        <taxon>Cucujiformia</taxon>
        <taxon>Curculionidae</taxon>
        <taxon>Dryophthorinae</taxon>
        <taxon>Rhynchophorus</taxon>
    </lineage>
</organism>
<accession>A0A834IR15</accession>
<dbReference type="AlphaFoldDB" id="A0A834IR15"/>
<dbReference type="Proteomes" id="UP000625711">
    <property type="component" value="Unassembled WGS sequence"/>
</dbReference>
<reference evidence="1" key="1">
    <citation type="submission" date="2020-08" db="EMBL/GenBank/DDBJ databases">
        <title>Genome sequencing and assembly of the red palm weevil Rhynchophorus ferrugineus.</title>
        <authorList>
            <person name="Dias G.B."/>
            <person name="Bergman C.M."/>
            <person name="Manee M."/>
        </authorList>
    </citation>
    <scope>NUCLEOTIDE SEQUENCE</scope>
    <source>
        <strain evidence="1">AA-2017</strain>
        <tissue evidence="1">Whole larva</tissue>
    </source>
</reference>
<protein>
    <submittedName>
        <fullName evidence="1">Uncharacterized protein</fullName>
    </submittedName>
</protein>
<sequence length="85" mass="9722">MGCTLKRPIRDLREKPAENTSETVNADMIALFLPQNIKLTHPKFSDSFCCSCGTSKLLTRQQRQQLKPRFTTFVAQWCARKSTVC</sequence>
<evidence type="ECO:0000313" key="2">
    <source>
        <dbReference type="Proteomes" id="UP000625711"/>
    </source>
</evidence>